<protein>
    <submittedName>
        <fullName evidence="1">Uncharacterized protein</fullName>
    </submittedName>
</protein>
<accession>A0AA95HBM3</accession>
<evidence type="ECO:0000313" key="1">
    <source>
        <dbReference type="EMBL" id="WGZ92693.1"/>
    </source>
</evidence>
<reference evidence="1" key="1">
    <citation type="journal article" date="2023" name="Int. J. Mol. Sci.">
        <title>Metagenomics Revealed a New Genus 'Candidatus Thiocaldithrix dubininis' gen. nov., sp. nov. and a New Species 'Candidatus Thiothrix putei' sp. nov. in the Family Thiotrichaceae, Some Members of Which Have Traits of Both Na+- and H+-Motive Energetics.</title>
        <authorList>
            <person name="Ravin N.V."/>
            <person name="Muntyan M.S."/>
            <person name="Smolyakov D.D."/>
            <person name="Rudenko T.S."/>
            <person name="Beletsky A.V."/>
            <person name="Mardanov A.V."/>
            <person name="Grabovich M.Y."/>
        </authorList>
    </citation>
    <scope>NUCLEOTIDE SEQUENCE</scope>
    <source>
        <strain evidence="1">GKL-02</strain>
    </source>
</reference>
<dbReference type="Proteomes" id="UP001301326">
    <property type="component" value="Chromosome"/>
</dbReference>
<proteinExistence type="predicted"/>
<name>A0AA95HBM3_9GAMM</name>
<sequence>MKYKELQDLALEEAMKDLARIESSFEGNEIAKKILINAVDKKLSNIIDTAQSFLIELNNDIKLLNQSISQLAEKGQLFIENHLAHFHVAELSLDDKQLIEQQPKLIKH</sequence>
<gene>
    <name evidence="1" type="ORF">QJT81_12565</name>
</gene>
<organism evidence="1">
    <name type="scientific">Candidatus Thiothrix putei</name>
    <dbReference type="NCBI Taxonomy" id="3080811"/>
    <lineage>
        <taxon>Bacteria</taxon>
        <taxon>Pseudomonadati</taxon>
        <taxon>Pseudomonadota</taxon>
        <taxon>Gammaproteobacteria</taxon>
        <taxon>Thiotrichales</taxon>
        <taxon>Thiotrichaceae</taxon>
        <taxon>Thiothrix</taxon>
    </lineage>
</organism>
<reference evidence="1" key="2">
    <citation type="submission" date="2023-04" db="EMBL/GenBank/DDBJ databases">
        <authorList>
            <person name="Beletskiy A.V."/>
            <person name="Mardanov A.V."/>
            <person name="Ravin N.V."/>
        </authorList>
    </citation>
    <scope>NUCLEOTIDE SEQUENCE</scope>
    <source>
        <strain evidence="1">GKL-02</strain>
    </source>
</reference>
<dbReference type="EMBL" id="CP124756">
    <property type="protein sequence ID" value="WGZ92693.1"/>
    <property type="molecule type" value="Genomic_DNA"/>
</dbReference>
<dbReference type="AlphaFoldDB" id="A0AA95HBM3"/>
<dbReference type="KEGG" id="tput:QJT81_12565"/>